<proteinExistence type="inferred from homology"/>
<feature type="binding site" evidence="15">
    <location>
        <position position="151"/>
    </location>
    <ligand>
        <name>NADPH</name>
        <dbReference type="ChEBI" id="CHEBI:57783"/>
    </ligand>
</feature>
<dbReference type="Pfam" id="PF00742">
    <property type="entry name" value="Homoserine_dh"/>
    <property type="match status" value="1"/>
</dbReference>
<dbReference type="GO" id="GO:0009090">
    <property type="term" value="P:homoserine biosynthetic process"/>
    <property type="evidence" value="ECO:0007669"/>
    <property type="project" value="UniProtKB-ARBA"/>
</dbReference>
<dbReference type="InterPro" id="IPR019811">
    <property type="entry name" value="HDH_CS"/>
</dbReference>
<feature type="binding site" evidence="15">
    <location>
        <position position="175"/>
    </location>
    <ligand>
        <name>NADPH</name>
        <dbReference type="ChEBI" id="CHEBI:57783"/>
    </ligand>
</feature>
<evidence type="ECO:0000256" key="3">
    <source>
        <dbReference type="ARBA" id="ARBA00005062"/>
    </source>
</evidence>
<evidence type="ECO:0000256" key="11">
    <source>
        <dbReference type="ARBA" id="ARBA00048841"/>
    </source>
</evidence>
<dbReference type="PIRSF" id="PIRSF036497">
    <property type="entry name" value="HDH_short"/>
    <property type="match status" value="1"/>
</dbReference>
<dbReference type="AlphaFoldDB" id="A0A0K1PKV5"/>
<dbReference type="GO" id="GO:0009088">
    <property type="term" value="P:threonine biosynthetic process"/>
    <property type="evidence" value="ECO:0007669"/>
    <property type="project" value="UniProtKB-UniPathway"/>
</dbReference>
<comment type="similarity">
    <text evidence="4 13 17">Belongs to the homoserine dehydrogenase family.</text>
</comment>
<feature type="region of interest" description="Disordered" evidence="18">
    <location>
        <begin position="1"/>
        <end position="24"/>
    </location>
</feature>
<dbReference type="EC" id="1.1.1.3" evidence="5 13"/>
<dbReference type="GO" id="GO:0050661">
    <property type="term" value="F:NADP binding"/>
    <property type="evidence" value="ECO:0007669"/>
    <property type="project" value="InterPro"/>
</dbReference>
<dbReference type="UniPathway" id="UPA00051">
    <property type="reaction ID" value="UER00465"/>
</dbReference>
<evidence type="ECO:0000256" key="12">
    <source>
        <dbReference type="ARBA" id="ARBA00049031"/>
    </source>
</evidence>
<comment type="pathway">
    <text evidence="2 16">Amino-acid biosynthesis; L-threonine biosynthesis; L-threonine from L-aspartate: step 3/5.</text>
</comment>
<dbReference type="InterPro" id="IPR001342">
    <property type="entry name" value="HDH_cat"/>
</dbReference>
<feature type="domain" description="Homoserine dehydrogenase catalytic" evidence="19">
    <location>
        <begin position="210"/>
        <end position="410"/>
    </location>
</feature>
<dbReference type="SUPFAM" id="SSF55347">
    <property type="entry name" value="Glyceraldehyde-3-phosphate dehydrogenase-like, C-terminal domain"/>
    <property type="match status" value="1"/>
</dbReference>
<dbReference type="GO" id="GO:0004412">
    <property type="term" value="F:homoserine dehydrogenase activity"/>
    <property type="evidence" value="ECO:0007669"/>
    <property type="project" value="UniProtKB-EC"/>
</dbReference>
<feature type="binding site" evidence="15">
    <location>
        <position position="263"/>
    </location>
    <ligand>
        <name>L-homoserine</name>
        <dbReference type="ChEBI" id="CHEBI:57476"/>
    </ligand>
</feature>
<keyword evidence="9 13" id="KW-0560">Oxidoreductase</keyword>
<dbReference type="InterPro" id="IPR022697">
    <property type="entry name" value="HDH_short"/>
</dbReference>
<dbReference type="GO" id="GO:0016301">
    <property type="term" value="F:kinase activity"/>
    <property type="evidence" value="ECO:0007669"/>
    <property type="project" value="UniProtKB-KW"/>
</dbReference>
<evidence type="ECO:0000256" key="4">
    <source>
        <dbReference type="ARBA" id="ARBA00006753"/>
    </source>
</evidence>
<evidence type="ECO:0000256" key="1">
    <source>
        <dbReference type="ARBA" id="ARBA00001920"/>
    </source>
</evidence>
<evidence type="ECO:0000256" key="18">
    <source>
        <dbReference type="SAM" id="MobiDB-lite"/>
    </source>
</evidence>
<keyword evidence="8 13" id="KW-0521">NADP</keyword>
<keyword evidence="22" id="KW-1185">Reference proteome</keyword>
<dbReference type="GO" id="GO:0009086">
    <property type="term" value="P:methionine biosynthetic process"/>
    <property type="evidence" value="ECO:0007669"/>
    <property type="project" value="UniProtKB-KW"/>
</dbReference>
<dbReference type="InterPro" id="IPR005106">
    <property type="entry name" value="Asp/hSer_DH_NAD-bd"/>
</dbReference>
<dbReference type="RefSeq" id="WP_146645800.1">
    <property type="nucleotide sequence ID" value="NZ_CP012333.1"/>
</dbReference>
<organism evidence="21 22">
    <name type="scientific">Labilithrix luteola</name>
    <dbReference type="NCBI Taxonomy" id="1391654"/>
    <lineage>
        <taxon>Bacteria</taxon>
        <taxon>Pseudomonadati</taxon>
        <taxon>Myxococcota</taxon>
        <taxon>Polyangia</taxon>
        <taxon>Polyangiales</taxon>
        <taxon>Labilitrichaceae</taxon>
        <taxon>Labilithrix</taxon>
    </lineage>
</organism>
<comment type="catalytic activity">
    <reaction evidence="11">
        <text>L-homoserine + NADP(+) = L-aspartate 4-semialdehyde + NADPH + H(+)</text>
        <dbReference type="Rhea" id="RHEA:15761"/>
        <dbReference type="ChEBI" id="CHEBI:15378"/>
        <dbReference type="ChEBI" id="CHEBI:57476"/>
        <dbReference type="ChEBI" id="CHEBI:57783"/>
        <dbReference type="ChEBI" id="CHEBI:58349"/>
        <dbReference type="ChEBI" id="CHEBI:537519"/>
        <dbReference type="EC" id="1.1.1.3"/>
    </reaction>
    <physiologicalReaction direction="right-to-left" evidence="11">
        <dbReference type="Rhea" id="RHEA:15763"/>
    </physiologicalReaction>
</comment>
<evidence type="ECO:0000256" key="17">
    <source>
        <dbReference type="RuleBase" id="RU004171"/>
    </source>
</evidence>
<dbReference type="GO" id="GO:0009089">
    <property type="term" value="P:lysine biosynthetic process via diaminopimelate"/>
    <property type="evidence" value="ECO:0007669"/>
    <property type="project" value="UniProtKB-ARBA"/>
</dbReference>
<name>A0A0K1PKV5_9BACT</name>
<dbReference type="OrthoDB" id="9799110at2"/>
<dbReference type="KEGG" id="llu:AKJ09_00824"/>
<dbReference type="Gene3D" id="3.40.50.720">
    <property type="entry name" value="NAD(P)-binding Rossmann-like Domain"/>
    <property type="match status" value="1"/>
</dbReference>
<evidence type="ECO:0000259" key="20">
    <source>
        <dbReference type="Pfam" id="PF03447"/>
    </source>
</evidence>
<keyword evidence="10 13" id="KW-0486">Methionine biosynthesis</keyword>
<accession>A0A0K1PKV5</accession>
<evidence type="ECO:0000256" key="6">
    <source>
        <dbReference type="ARBA" id="ARBA00022605"/>
    </source>
</evidence>
<dbReference type="InterPro" id="IPR036291">
    <property type="entry name" value="NAD(P)-bd_dom_sf"/>
</dbReference>
<dbReference type="FunFam" id="3.30.360.10:FF:000006">
    <property type="entry name" value="Bifunctional aspartokinase/homoserine dehydrogenase"/>
    <property type="match status" value="1"/>
</dbReference>
<evidence type="ECO:0000256" key="10">
    <source>
        <dbReference type="ARBA" id="ARBA00023167"/>
    </source>
</evidence>
<comment type="cofactor">
    <cofactor evidence="1">
        <name>a metal cation</name>
        <dbReference type="ChEBI" id="CHEBI:25213"/>
    </cofactor>
</comment>
<dbReference type="PANTHER" id="PTHR43070:SF3">
    <property type="entry name" value="HOMOSERINE DEHYDROGENASE"/>
    <property type="match status" value="1"/>
</dbReference>
<keyword evidence="6 13" id="KW-0028">Amino-acid biosynthesis</keyword>
<evidence type="ECO:0000256" key="9">
    <source>
        <dbReference type="ARBA" id="ARBA00023002"/>
    </source>
</evidence>
<feature type="binding site" evidence="15">
    <location>
        <begin position="55"/>
        <end position="60"/>
    </location>
    <ligand>
        <name>NADP(+)</name>
        <dbReference type="ChEBI" id="CHEBI:58349"/>
    </ligand>
</feature>
<evidence type="ECO:0000256" key="16">
    <source>
        <dbReference type="RuleBase" id="RU000579"/>
    </source>
</evidence>
<feature type="active site" description="Proton donor" evidence="14">
    <location>
        <position position="278"/>
    </location>
</feature>
<dbReference type="EMBL" id="CP012333">
    <property type="protein sequence ID" value="AKU94160.1"/>
    <property type="molecule type" value="Genomic_DNA"/>
</dbReference>
<evidence type="ECO:0000256" key="15">
    <source>
        <dbReference type="PIRSR" id="PIRSR036497-2"/>
    </source>
</evidence>
<dbReference type="InterPro" id="IPR011147">
    <property type="entry name" value="Bifunc_Aspkin/hSer_DH"/>
</dbReference>
<reference evidence="21 22" key="1">
    <citation type="submission" date="2015-08" db="EMBL/GenBank/DDBJ databases">
        <authorList>
            <person name="Babu N.S."/>
            <person name="Beckwith C.J."/>
            <person name="Beseler K.G."/>
            <person name="Brison A."/>
            <person name="Carone J.V."/>
            <person name="Caskin T.P."/>
            <person name="Diamond M."/>
            <person name="Durham M.E."/>
            <person name="Foxe J.M."/>
            <person name="Go M."/>
            <person name="Henderson B.A."/>
            <person name="Jones I.B."/>
            <person name="McGettigan J.A."/>
            <person name="Micheletti S.J."/>
            <person name="Nasrallah M.E."/>
            <person name="Ortiz D."/>
            <person name="Piller C.R."/>
            <person name="Privatt S.R."/>
            <person name="Schneider S.L."/>
            <person name="Sharp S."/>
            <person name="Smith T.C."/>
            <person name="Stanton J.D."/>
            <person name="Ullery H.E."/>
            <person name="Wilson R.J."/>
            <person name="Serrano M.G."/>
            <person name="Buck G."/>
            <person name="Lee V."/>
            <person name="Wang Y."/>
            <person name="Carvalho R."/>
            <person name="Voegtly L."/>
            <person name="Shi R."/>
            <person name="Duckworth R."/>
            <person name="Johnson A."/>
            <person name="Loviza R."/>
            <person name="Walstead R."/>
            <person name="Shah Z."/>
            <person name="Kiflezghi M."/>
            <person name="Wade K."/>
            <person name="Ball S.L."/>
            <person name="Bradley K.W."/>
            <person name="Asai D.J."/>
            <person name="Bowman C.A."/>
            <person name="Russell D.A."/>
            <person name="Pope W.H."/>
            <person name="Jacobs-Sera D."/>
            <person name="Hendrix R.W."/>
            <person name="Hatfull G.F."/>
        </authorList>
    </citation>
    <scope>NUCLEOTIDE SEQUENCE [LARGE SCALE GENOMIC DNA]</scope>
    <source>
        <strain evidence="21 22">DSM 27648</strain>
    </source>
</reference>
<evidence type="ECO:0000256" key="7">
    <source>
        <dbReference type="ARBA" id="ARBA00022697"/>
    </source>
</evidence>
<feature type="domain" description="Aspartate/homoserine dehydrogenase NAD-binding" evidence="20">
    <location>
        <begin position="55"/>
        <end position="202"/>
    </location>
</feature>
<dbReference type="PANTHER" id="PTHR43070">
    <property type="match status" value="1"/>
</dbReference>
<evidence type="ECO:0000256" key="5">
    <source>
        <dbReference type="ARBA" id="ARBA00013213"/>
    </source>
</evidence>
<comment type="catalytic activity">
    <reaction evidence="12">
        <text>L-homoserine + NAD(+) = L-aspartate 4-semialdehyde + NADH + H(+)</text>
        <dbReference type="Rhea" id="RHEA:15757"/>
        <dbReference type="ChEBI" id="CHEBI:15378"/>
        <dbReference type="ChEBI" id="CHEBI:57476"/>
        <dbReference type="ChEBI" id="CHEBI:57540"/>
        <dbReference type="ChEBI" id="CHEBI:57945"/>
        <dbReference type="ChEBI" id="CHEBI:537519"/>
        <dbReference type="EC" id="1.1.1.3"/>
    </reaction>
    <physiologicalReaction direction="right-to-left" evidence="12">
        <dbReference type="Rhea" id="RHEA:15759"/>
    </physiologicalReaction>
</comment>
<dbReference type="Gene3D" id="3.30.360.10">
    <property type="entry name" value="Dihydrodipicolinate Reductase, domain 2"/>
    <property type="match status" value="1"/>
</dbReference>
<dbReference type="SUPFAM" id="SSF51735">
    <property type="entry name" value="NAD(P)-binding Rossmann-fold domains"/>
    <property type="match status" value="1"/>
</dbReference>
<dbReference type="UniPathway" id="UPA00050">
    <property type="reaction ID" value="UER00063"/>
</dbReference>
<evidence type="ECO:0000256" key="2">
    <source>
        <dbReference type="ARBA" id="ARBA00005056"/>
    </source>
</evidence>
<dbReference type="PROSITE" id="PS01042">
    <property type="entry name" value="HOMOSER_DHGENASE"/>
    <property type="match status" value="1"/>
</dbReference>
<dbReference type="STRING" id="1391654.AKJ09_00824"/>
<keyword evidence="7 13" id="KW-0791">Threonine biosynthesis</keyword>
<dbReference type="Proteomes" id="UP000064967">
    <property type="component" value="Chromosome"/>
</dbReference>
<evidence type="ECO:0000313" key="21">
    <source>
        <dbReference type="EMBL" id="AKU94160.1"/>
    </source>
</evidence>
<evidence type="ECO:0000256" key="13">
    <source>
        <dbReference type="PIRNR" id="PIRNR036497"/>
    </source>
</evidence>
<gene>
    <name evidence="21" type="ORF">AKJ09_00824</name>
</gene>
<protein>
    <recommendedName>
        <fullName evidence="5 13">Homoserine dehydrogenase</fullName>
        <shortName evidence="13">HDH</shortName>
        <ecNumber evidence="5 13">1.1.1.3</ecNumber>
    </recommendedName>
</protein>
<dbReference type="Pfam" id="PF03447">
    <property type="entry name" value="NAD_binding_3"/>
    <property type="match status" value="1"/>
</dbReference>
<comment type="pathway">
    <text evidence="3 16">Amino-acid biosynthesis; L-methionine biosynthesis via de novo pathway; L-homoserine from L-aspartate: step 3/3.</text>
</comment>
<keyword evidence="21" id="KW-0418">Kinase</keyword>
<sequence length="431" mass="44687">MQPSRDSSRDPGGPKSDVVATAERSKSDVIATVETPKFVPVPGVPPRCGHLFVLGAGVVGAEVLAQATSLPPIERGPALDLKVVGVARRRGGAYDVRGFDRAAVAHIVSERRATAGSDEVAPSTNAIDFPARSTQLEALARLSDPVLVDCTAADGMEAVYEEALLRGIHVVTANKKALVARRDLTDRIFAAAAKTGRSFRYEATVGAGLPVIGTLQGLVRTGDRVKSIECALSGTLGYIANELSKGVPLSVAVATAKSLGYTEPDPREDLAGTDVARKAVILARELGIPLELEHVTLTPFVPQEALDAPDLEAALVGYDATFAARMAELRTRGERLVYLARISVEGTRAAYRCEVKVGPVAVPQDHPAATLDGPTALVAFTTERYGSSPLVVRGAGAGGAVTASAVLSDVFLTLSGAPVSSRGARGVAASS</sequence>
<evidence type="ECO:0000256" key="8">
    <source>
        <dbReference type="ARBA" id="ARBA00022857"/>
    </source>
</evidence>
<evidence type="ECO:0000259" key="19">
    <source>
        <dbReference type="Pfam" id="PF00742"/>
    </source>
</evidence>
<keyword evidence="21" id="KW-0808">Transferase</keyword>
<evidence type="ECO:0000313" key="22">
    <source>
        <dbReference type="Proteomes" id="UP000064967"/>
    </source>
</evidence>
<evidence type="ECO:0000256" key="14">
    <source>
        <dbReference type="PIRSR" id="PIRSR036497-1"/>
    </source>
</evidence>